<reference evidence="1 2" key="2">
    <citation type="submission" date="2019-02" db="EMBL/GenBank/DDBJ databases">
        <title>'Lichenibacterium ramalinii' gen. nov. sp. nov., 'Lichenibacterium minor' gen. nov. sp. nov.</title>
        <authorList>
            <person name="Pankratov T."/>
        </authorList>
    </citation>
    <scope>NUCLEOTIDE SEQUENCE [LARGE SCALE GENOMIC DNA]</scope>
    <source>
        <strain evidence="1 2">RmlP026</strain>
    </source>
</reference>
<accession>A0A4Q2U3J1</accession>
<dbReference type="EMBL" id="QYBB01000058">
    <property type="protein sequence ID" value="RYC29316.1"/>
    <property type="molecule type" value="Genomic_DNA"/>
</dbReference>
<comment type="caution">
    <text evidence="1">The sequence shown here is derived from an EMBL/GenBank/DDBJ whole genome shotgun (WGS) entry which is preliminary data.</text>
</comment>
<dbReference type="Proteomes" id="UP000290759">
    <property type="component" value="Unassembled WGS sequence"/>
</dbReference>
<evidence type="ECO:0000313" key="1">
    <source>
        <dbReference type="EMBL" id="RYC29316.1"/>
    </source>
</evidence>
<keyword evidence="2" id="KW-1185">Reference proteome</keyword>
<sequence length="96" mass="10536">MTPNRKLPRLADTEDHEVPAERSFKDAFGTEPTRMSRRRRAAAAADAKLMPKSCIGEAIPIDRTSITYGADRHSIALAVDSKLGPLVQGETFRIAD</sequence>
<reference evidence="1 2" key="1">
    <citation type="submission" date="2018-12" db="EMBL/GenBank/DDBJ databases">
        <authorList>
            <person name="Grouzdev D.S."/>
            <person name="Krutkina M.S."/>
        </authorList>
    </citation>
    <scope>NUCLEOTIDE SEQUENCE [LARGE SCALE GENOMIC DNA]</scope>
    <source>
        <strain evidence="1 2">RmlP026</strain>
    </source>
</reference>
<dbReference type="AlphaFoldDB" id="A0A4Q2U3J1"/>
<gene>
    <name evidence="1" type="ORF">D3273_24715</name>
</gene>
<dbReference type="RefSeq" id="WP_129229631.1">
    <property type="nucleotide sequence ID" value="NZ_QYBB01000058.1"/>
</dbReference>
<protein>
    <submittedName>
        <fullName evidence="1">Uncharacterized protein</fullName>
    </submittedName>
</protein>
<name>A0A4Q2U3J1_9HYPH</name>
<evidence type="ECO:0000313" key="2">
    <source>
        <dbReference type="Proteomes" id="UP000290759"/>
    </source>
</evidence>
<organism evidence="1 2">
    <name type="scientific">Lichenibacterium minor</name>
    <dbReference type="NCBI Taxonomy" id="2316528"/>
    <lineage>
        <taxon>Bacteria</taxon>
        <taxon>Pseudomonadati</taxon>
        <taxon>Pseudomonadota</taxon>
        <taxon>Alphaproteobacteria</taxon>
        <taxon>Hyphomicrobiales</taxon>
        <taxon>Lichenihabitantaceae</taxon>
        <taxon>Lichenibacterium</taxon>
    </lineage>
</organism>
<proteinExistence type="predicted"/>